<proteinExistence type="inferred from homology"/>
<evidence type="ECO:0000313" key="12">
    <source>
        <dbReference type="Proteomes" id="UP000476064"/>
    </source>
</evidence>
<dbReference type="Proteomes" id="UP000476064">
    <property type="component" value="Chromosome"/>
</dbReference>
<dbReference type="SUPFAM" id="SSF56235">
    <property type="entry name" value="N-terminal nucleophile aminohydrolases (Ntn hydrolases)"/>
    <property type="match status" value="1"/>
</dbReference>
<dbReference type="KEGG" id="plyc:GXP70_08180"/>
<accession>A0A6C0FV71</accession>
<evidence type="ECO:0000256" key="1">
    <source>
        <dbReference type="ARBA" id="ARBA00005187"/>
    </source>
</evidence>
<dbReference type="Gene3D" id="3.60.20.10">
    <property type="entry name" value="Glutamine Phosphoribosylpyrophosphate, subunit 1, domain 1"/>
    <property type="match status" value="1"/>
</dbReference>
<dbReference type="InterPro" id="IPR029055">
    <property type="entry name" value="Ntn_hydrolases_N"/>
</dbReference>
<dbReference type="PROSITE" id="PS51278">
    <property type="entry name" value="GATASE_TYPE_2"/>
    <property type="match status" value="1"/>
</dbReference>
<evidence type="ECO:0000256" key="7">
    <source>
        <dbReference type="ARBA" id="ARBA00022962"/>
    </source>
</evidence>
<reference evidence="11 12" key="1">
    <citation type="submission" date="2020-01" db="EMBL/GenBank/DDBJ databases">
        <title>Paenibacillus sp. nov., isolated from tomato rhizosphere.</title>
        <authorList>
            <person name="Weon H.-Y."/>
            <person name="Lee S.A."/>
        </authorList>
    </citation>
    <scope>NUCLEOTIDE SEQUENCE [LARGE SCALE GENOMIC DNA]</scope>
    <source>
        <strain evidence="11 12">12200R-189</strain>
    </source>
</reference>
<sequence length="649" mass="74385">MSLIAGIVNDRDSSPNDLRENGLLLMQAMRDYPADDARHWHDESAFLGCHAQWITPQSVYEKLPCYNESLDLAITADAILDNRDALCNRFQIESSRRDALTDSELIVMAYERWGTEAPKYLIGDYAFMIWDRKQKRLFGARDLAGNRTLYYHYDRRSLTFCTAIAPLLALPSIKQGLNESWLSAFLAINAPIDSVDVFATAYRNILQIPPGHSLISANGRLTLSKYDSLVVSDQKLSLPSDGDYEEAFREVFGQAVASRLRTFKQVGATLSGGLDSGSVVSFAASALRNEGKTLHTYSHVPAADFQDWTARHLMADERPFIQETIRHVGNIQDNYLDSQGQSPFTEIDEWLNIMESPYKFFANSFWIRDIYRTARQQGMGVLLTGARGNSSISWGSVTQYCAHLLKTMRWIQFYRQATLFSRQMRIRRSQLLPNIGKYAFPFVNKLSFAEAGDKEDFPQLINPDFAARTQIYNTLKDHQQLLTESPRNITDERQFFFNNLAILNMQGTSGAKLSLKYGIWERDPTCDPRVVRFCLSLPIEQFVLNGVSRSLIRRATDQYLPDKVRWNQRVKGFQSADWVHRMTPVRSAFIQELHDLCNDSAASEYLNIPQIRSSLTEIERQPFQPELAMNSNMIYLMRSLVVYRFLRKF</sequence>
<organism evidence="11 12">
    <name type="scientific">Paenibacillus lycopersici</name>
    <dbReference type="NCBI Taxonomy" id="2704462"/>
    <lineage>
        <taxon>Bacteria</taxon>
        <taxon>Bacillati</taxon>
        <taxon>Bacillota</taxon>
        <taxon>Bacilli</taxon>
        <taxon>Bacillales</taxon>
        <taxon>Paenibacillaceae</taxon>
        <taxon>Paenibacillus</taxon>
    </lineage>
</organism>
<evidence type="ECO:0000256" key="6">
    <source>
        <dbReference type="ARBA" id="ARBA00022888"/>
    </source>
</evidence>
<dbReference type="InterPro" id="IPR033738">
    <property type="entry name" value="AsnB_N"/>
</dbReference>
<evidence type="ECO:0000313" key="11">
    <source>
        <dbReference type="EMBL" id="QHT59932.1"/>
    </source>
</evidence>
<dbReference type="GO" id="GO:0005524">
    <property type="term" value="F:ATP binding"/>
    <property type="evidence" value="ECO:0007669"/>
    <property type="project" value="UniProtKB-KW"/>
</dbReference>
<comment type="pathway">
    <text evidence="1">Amino-acid biosynthesis; L-asparagine biosynthesis; L-asparagine from L-aspartate (L-Gln route): step 1/1.</text>
</comment>
<dbReference type="InterPro" id="IPR006426">
    <property type="entry name" value="Asn_synth_AEB"/>
</dbReference>
<feature type="binding site" evidence="9">
    <location>
        <position position="300"/>
    </location>
    <ligand>
        <name>ATP</name>
        <dbReference type="ChEBI" id="CHEBI:30616"/>
    </ligand>
</feature>
<dbReference type="PANTHER" id="PTHR43284:SF1">
    <property type="entry name" value="ASPARAGINE SYNTHETASE"/>
    <property type="match status" value="1"/>
</dbReference>
<evidence type="ECO:0000256" key="5">
    <source>
        <dbReference type="ARBA" id="ARBA00022840"/>
    </source>
</evidence>
<evidence type="ECO:0000256" key="8">
    <source>
        <dbReference type="ARBA" id="ARBA00048741"/>
    </source>
</evidence>
<dbReference type="RefSeq" id="WP_162355998.1">
    <property type="nucleotide sequence ID" value="NZ_CP048209.1"/>
</dbReference>
<evidence type="ECO:0000256" key="2">
    <source>
        <dbReference type="ARBA" id="ARBA00005752"/>
    </source>
</evidence>
<keyword evidence="4 9" id="KW-0547">Nucleotide-binding</keyword>
<dbReference type="GO" id="GO:0006529">
    <property type="term" value="P:asparagine biosynthetic process"/>
    <property type="evidence" value="ECO:0007669"/>
    <property type="project" value="UniProtKB-KW"/>
</dbReference>
<dbReference type="EC" id="6.3.5.4" evidence="3"/>
<keyword evidence="7" id="KW-0315">Glutamine amidotransferase</keyword>
<keyword evidence="5 9" id="KW-0067">ATP-binding</keyword>
<name>A0A6C0FV71_9BACL</name>
<dbReference type="InterPro" id="IPR017932">
    <property type="entry name" value="GATase_2_dom"/>
</dbReference>
<feature type="domain" description="Glutamine amidotransferase type-2" evidence="10">
    <location>
        <begin position="2"/>
        <end position="219"/>
    </location>
</feature>
<dbReference type="PIRSF" id="PIRSF001589">
    <property type="entry name" value="Asn_synthetase_glu-h"/>
    <property type="match status" value="1"/>
</dbReference>
<dbReference type="Pfam" id="PF13537">
    <property type="entry name" value="GATase_7"/>
    <property type="match status" value="1"/>
</dbReference>
<evidence type="ECO:0000259" key="10">
    <source>
        <dbReference type="PROSITE" id="PS51278"/>
    </source>
</evidence>
<dbReference type="InterPro" id="IPR001962">
    <property type="entry name" value="Asn_synthase"/>
</dbReference>
<dbReference type="PANTHER" id="PTHR43284">
    <property type="entry name" value="ASPARAGINE SYNTHETASE (GLUTAMINE-HYDROLYZING)"/>
    <property type="match status" value="1"/>
</dbReference>
<dbReference type="Gene3D" id="3.40.50.620">
    <property type="entry name" value="HUPs"/>
    <property type="match status" value="2"/>
</dbReference>
<keyword evidence="12" id="KW-1185">Reference proteome</keyword>
<evidence type="ECO:0000256" key="4">
    <source>
        <dbReference type="ARBA" id="ARBA00022741"/>
    </source>
</evidence>
<dbReference type="Pfam" id="PF00733">
    <property type="entry name" value="Asn_synthase"/>
    <property type="match status" value="1"/>
</dbReference>
<dbReference type="CDD" id="cd00712">
    <property type="entry name" value="AsnB"/>
    <property type="match status" value="1"/>
</dbReference>
<comment type="similarity">
    <text evidence="2">Belongs to the asparagine synthetase family.</text>
</comment>
<evidence type="ECO:0000256" key="3">
    <source>
        <dbReference type="ARBA" id="ARBA00012737"/>
    </source>
</evidence>
<dbReference type="InterPro" id="IPR051786">
    <property type="entry name" value="ASN_synthetase/amidase"/>
</dbReference>
<dbReference type="InterPro" id="IPR014729">
    <property type="entry name" value="Rossmann-like_a/b/a_fold"/>
</dbReference>
<gene>
    <name evidence="11" type="ORF">GXP70_08180</name>
</gene>
<dbReference type="SUPFAM" id="SSF52402">
    <property type="entry name" value="Adenine nucleotide alpha hydrolases-like"/>
    <property type="match status" value="1"/>
</dbReference>
<feature type="binding site" evidence="9">
    <location>
        <position position="102"/>
    </location>
    <ligand>
        <name>L-glutamine</name>
        <dbReference type="ChEBI" id="CHEBI:58359"/>
    </ligand>
</feature>
<keyword evidence="6" id="KW-0028">Amino-acid biosynthesis</keyword>
<comment type="catalytic activity">
    <reaction evidence="8">
        <text>L-aspartate + L-glutamine + ATP + H2O = L-asparagine + L-glutamate + AMP + diphosphate + H(+)</text>
        <dbReference type="Rhea" id="RHEA:12228"/>
        <dbReference type="ChEBI" id="CHEBI:15377"/>
        <dbReference type="ChEBI" id="CHEBI:15378"/>
        <dbReference type="ChEBI" id="CHEBI:29985"/>
        <dbReference type="ChEBI" id="CHEBI:29991"/>
        <dbReference type="ChEBI" id="CHEBI:30616"/>
        <dbReference type="ChEBI" id="CHEBI:33019"/>
        <dbReference type="ChEBI" id="CHEBI:58048"/>
        <dbReference type="ChEBI" id="CHEBI:58359"/>
        <dbReference type="ChEBI" id="CHEBI:456215"/>
        <dbReference type="EC" id="6.3.5.4"/>
    </reaction>
</comment>
<evidence type="ECO:0000256" key="9">
    <source>
        <dbReference type="PIRSR" id="PIRSR001589-2"/>
    </source>
</evidence>
<dbReference type="GO" id="GO:0004066">
    <property type="term" value="F:asparagine synthase (glutamine-hydrolyzing) activity"/>
    <property type="evidence" value="ECO:0007669"/>
    <property type="project" value="UniProtKB-EC"/>
</dbReference>
<dbReference type="AlphaFoldDB" id="A0A6C0FV71"/>
<dbReference type="EMBL" id="CP048209">
    <property type="protein sequence ID" value="QHT59932.1"/>
    <property type="molecule type" value="Genomic_DNA"/>
</dbReference>
<protein>
    <recommendedName>
        <fullName evidence="3">asparagine synthase (glutamine-hydrolyzing)</fullName>
        <ecNumber evidence="3">6.3.5.4</ecNumber>
    </recommendedName>
</protein>
<keyword evidence="6" id="KW-0061">Asparagine biosynthesis</keyword>